<dbReference type="Pfam" id="PF13927">
    <property type="entry name" value="Ig_3"/>
    <property type="match status" value="1"/>
</dbReference>
<sequence>RLRVEESTLFVIASQSYSPGRGGNKLSHWFSRRPPEHQRKEEEEEAEEAKYNPPSVSTWPEKIEEGSPAELNCNASGGYPAGTIHWFDSTNTNWMKNATLEITEREDQLLHLSSKLTHAKVDSSWAPFRCVVLNSKFVKDEETTSRLRFTGNTLEHNREVEMKMLNSPPSISTSVKENYS</sequence>
<keyword evidence="4" id="KW-1185">Reference proteome</keyword>
<dbReference type="InterPro" id="IPR013783">
    <property type="entry name" value="Ig-like_fold"/>
</dbReference>
<evidence type="ECO:0000313" key="3">
    <source>
        <dbReference type="Ensembl" id="ENSPNAP00000049462.1"/>
    </source>
</evidence>
<dbReference type="InterPro" id="IPR007110">
    <property type="entry name" value="Ig-like_dom"/>
</dbReference>
<feature type="region of interest" description="Disordered" evidence="1">
    <location>
        <begin position="16"/>
        <end position="58"/>
    </location>
</feature>
<dbReference type="Proteomes" id="UP001501920">
    <property type="component" value="Chromosome 30"/>
</dbReference>
<name>A0AAR2JGL3_PYGNA</name>
<proteinExistence type="predicted"/>
<reference evidence="3" key="2">
    <citation type="submission" date="2025-08" db="UniProtKB">
        <authorList>
            <consortium name="Ensembl"/>
        </authorList>
    </citation>
    <scope>IDENTIFICATION</scope>
</reference>
<dbReference type="Ensembl" id="ENSPNAT00000049493.1">
    <property type="protein sequence ID" value="ENSPNAP00000049462.1"/>
    <property type="gene ID" value="ENSPNAG00000035750.1"/>
</dbReference>
<dbReference type="Gene3D" id="2.60.40.10">
    <property type="entry name" value="Immunoglobulins"/>
    <property type="match status" value="1"/>
</dbReference>
<evidence type="ECO:0000259" key="2">
    <source>
        <dbReference type="PROSITE" id="PS50835"/>
    </source>
</evidence>
<dbReference type="InterPro" id="IPR036179">
    <property type="entry name" value="Ig-like_dom_sf"/>
</dbReference>
<evidence type="ECO:0000256" key="1">
    <source>
        <dbReference type="SAM" id="MobiDB-lite"/>
    </source>
</evidence>
<evidence type="ECO:0000313" key="4">
    <source>
        <dbReference type="Proteomes" id="UP001501920"/>
    </source>
</evidence>
<organism evidence="3 4">
    <name type="scientific">Pygocentrus nattereri</name>
    <name type="common">Red-bellied piranha</name>
    <dbReference type="NCBI Taxonomy" id="42514"/>
    <lineage>
        <taxon>Eukaryota</taxon>
        <taxon>Metazoa</taxon>
        <taxon>Chordata</taxon>
        <taxon>Craniata</taxon>
        <taxon>Vertebrata</taxon>
        <taxon>Euteleostomi</taxon>
        <taxon>Actinopterygii</taxon>
        <taxon>Neopterygii</taxon>
        <taxon>Teleostei</taxon>
        <taxon>Ostariophysi</taxon>
        <taxon>Characiformes</taxon>
        <taxon>Characoidei</taxon>
        <taxon>Pygocentrus</taxon>
    </lineage>
</organism>
<accession>A0AAR2JGL3</accession>
<dbReference type="AlphaFoldDB" id="A0AAR2JGL3"/>
<reference evidence="3" key="3">
    <citation type="submission" date="2025-09" db="UniProtKB">
        <authorList>
            <consortium name="Ensembl"/>
        </authorList>
    </citation>
    <scope>IDENTIFICATION</scope>
</reference>
<feature type="domain" description="Ig-like" evidence="2">
    <location>
        <begin position="54"/>
        <end position="145"/>
    </location>
</feature>
<dbReference type="PROSITE" id="PS50835">
    <property type="entry name" value="IG_LIKE"/>
    <property type="match status" value="1"/>
</dbReference>
<reference evidence="3 4" key="1">
    <citation type="submission" date="2020-10" db="EMBL/GenBank/DDBJ databases">
        <title>Pygocentrus nattereri (red-bellied piranha) genome, fPygNat1, primary haplotype.</title>
        <authorList>
            <person name="Myers G."/>
            <person name="Meyer A."/>
            <person name="Karagic N."/>
            <person name="Pippel M."/>
            <person name="Winkler S."/>
            <person name="Tracey A."/>
            <person name="Wood J."/>
            <person name="Formenti G."/>
            <person name="Howe K."/>
            <person name="Fedrigo O."/>
            <person name="Jarvis E.D."/>
        </authorList>
    </citation>
    <scope>NUCLEOTIDE SEQUENCE [LARGE SCALE GENOMIC DNA]</scope>
</reference>
<dbReference type="SUPFAM" id="SSF48726">
    <property type="entry name" value="Immunoglobulin"/>
    <property type="match status" value="1"/>
</dbReference>
<protein>
    <recommendedName>
        <fullName evidence="2">Ig-like domain-containing protein</fullName>
    </recommendedName>
</protein>